<name>A0A2T0QEQ0_9ACTN</name>
<dbReference type="PANTHER" id="PTHR35342:SF5">
    <property type="entry name" value="TRICARBOXYLIC TRANSPORT PROTEIN"/>
    <property type="match status" value="1"/>
</dbReference>
<feature type="transmembrane region" description="Helical" evidence="1">
    <location>
        <begin position="173"/>
        <end position="193"/>
    </location>
</feature>
<keyword evidence="1" id="KW-1133">Transmembrane helix</keyword>
<feature type="domain" description="DUF112" evidence="2">
    <location>
        <begin position="19"/>
        <end position="441"/>
    </location>
</feature>
<feature type="transmembrane region" description="Helical" evidence="1">
    <location>
        <begin position="361"/>
        <end position="384"/>
    </location>
</feature>
<evidence type="ECO:0000259" key="2">
    <source>
        <dbReference type="Pfam" id="PF01970"/>
    </source>
</evidence>
<reference evidence="3 4" key="1">
    <citation type="submission" date="2018-03" db="EMBL/GenBank/DDBJ databases">
        <title>Genomic Encyclopedia of Archaeal and Bacterial Type Strains, Phase II (KMG-II): from individual species to whole genera.</title>
        <authorList>
            <person name="Goeker M."/>
        </authorList>
    </citation>
    <scope>NUCLEOTIDE SEQUENCE [LARGE SCALE GENOMIC DNA]</scope>
    <source>
        <strain evidence="3 4">DSM 45601</strain>
    </source>
</reference>
<keyword evidence="1" id="KW-0472">Membrane</keyword>
<feature type="transmembrane region" description="Helical" evidence="1">
    <location>
        <begin position="13"/>
        <end position="35"/>
    </location>
</feature>
<evidence type="ECO:0000256" key="1">
    <source>
        <dbReference type="SAM" id="Phobius"/>
    </source>
</evidence>
<feature type="transmembrane region" description="Helical" evidence="1">
    <location>
        <begin position="391"/>
        <end position="408"/>
    </location>
</feature>
<feature type="transmembrane region" description="Helical" evidence="1">
    <location>
        <begin position="473"/>
        <end position="492"/>
    </location>
</feature>
<dbReference type="InterPro" id="IPR002823">
    <property type="entry name" value="DUF112_TM"/>
</dbReference>
<sequence>MDTQLLLSALDNLFTWEVMLAITAGVVGGIIIGALPGLSGTMGIALLIPITFGMDAVAGLSMLAAIYAAATYGGSVSAILINTPGTPAAAATALDGYQLTLQGKGAKALAVSAIASMVGGLVSAFALLLLAPPLAQVSLAFSAPEYFLIAVFGLLIIGSLAAGSLLKGFAAGTLGLLVATIGIDILTGFPRFTFGTTALQSGIELVPALIGLFSLSQVLVLAEGRGGGGTAMAHALKGRALPTLRELKRITATIARSSGIGVFVGVLPGAGGDIGSWIGYNEAKRFSKGADREEFGKGSLKGVAAAEAANNAVTGGAMVPMLTLGIPGSSATAVIMGGLLIHGMQPGGRLFTEQADTTYAIMLGFLLANVLMGVLAIAGARYFVLATRVPMKVLVPIIVALCVVGTYAVNNSMADVWVMIVFGVIGYLLRKVGVPPAPIVLGLILGALAEKGLRQSFVMAQGDLIGYYLSRPLSVVLLLLIVLSLAAPPLAARMRRRMAAQAATAKEREDA</sequence>
<keyword evidence="4" id="KW-1185">Reference proteome</keyword>
<dbReference type="PANTHER" id="PTHR35342">
    <property type="entry name" value="TRICARBOXYLIC TRANSPORT PROTEIN"/>
    <property type="match status" value="1"/>
</dbReference>
<keyword evidence="1" id="KW-0812">Transmembrane</keyword>
<feature type="transmembrane region" description="Helical" evidence="1">
    <location>
        <begin position="321"/>
        <end position="341"/>
    </location>
</feature>
<feature type="transmembrane region" description="Helical" evidence="1">
    <location>
        <begin position="47"/>
        <end position="70"/>
    </location>
</feature>
<dbReference type="OrthoDB" id="9781349at2"/>
<proteinExistence type="predicted"/>
<dbReference type="Proteomes" id="UP000237846">
    <property type="component" value="Unassembled WGS sequence"/>
</dbReference>
<feature type="transmembrane region" description="Helical" evidence="1">
    <location>
        <begin position="76"/>
        <end position="97"/>
    </location>
</feature>
<dbReference type="RefSeq" id="WP_106239912.1">
    <property type="nucleotide sequence ID" value="NZ_PVZC01000001.1"/>
</dbReference>
<evidence type="ECO:0000313" key="4">
    <source>
        <dbReference type="Proteomes" id="UP000237846"/>
    </source>
</evidence>
<protein>
    <submittedName>
        <fullName evidence="3">Putative tricarboxylic transport membrane protein</fullName>
    </submittedName>
</protein>
<gene>
    <name evidence="3" type="ORF">CLV72_1011009</name>
</gene>
<accession>A0A2T0QEQ0</accession>
<comment type="caution">
    <text evidence="3">The sequence shown here is derived from an EMBL/GenBank/DDBJ whole genome shotgun (WGS) entry which is preliminary data.</text>
</comment>
<feature type="transmembrane region" description="Helical" evidence="1">
    <location>
        <begin position="437"/>
        <end position="453"/>
    </location>
</feature>
<organism evidence="3 4">
    <name type="scientific">Allonocardiopsis opalescens</name>
    <dbReference type="NCBI Taxonomy" id="1144618"/>
    <lineage>
        <taxon>Bacteria</taxon>
        <taxon>Bacillati</taxon>
        <taxon>Actinomycetota</taxon>
        <taxon>Actinomycetes</taxon>
        <taxon>Streptosporangiales</taxon>
        <taxon>Allonocardiopsis</taxon>
    </lineage>
</organism>
<feature type="transmembrane region" description="Helical" evidence="1">
    <location>
        <begin position="109"/>
        <end position="134"/>
    </location>
</feature>
<dbReference type="EMBL" id="PVZC01000001">
    <property type="protein sequence ID" value="PRY02407.1"/>
    <property type="molecule type" value="Genomic_DNA"/>
</dbReference>
<evidence type="ECO:0000313" key="3">
    <source>
        <dbReference type="EMBL" id="PRY02407.1"/>
    </source>
</evidence>
<feature type="transmembrane region" description="Helical" evidence="1">
    <location>
        <begin position="146"/>
        <end position="166"/>
    </location>
</feature>
<dbReference type="AlphaFoldDB" id="A0A2T0QEQ0"/>
<dbReference type="Pfam" id="PF01970">
    <property type="entry name" value="TctA"/>
    <property type="match status" value="1"/>
</dbReference>